<evidence type="ECO:0000256" key="1">
    <source>
        <dbReference type="SAM" id="MobiDB-lite"/>
    </source>
</evidence>
<sequence length="139" mass="15678">MPKQGKKSGQEEPDEGSSGACAPDIRTGAKTEEKLDELAGLVKSLIQAQTERDQQKETESCQEQRWRRIQHQVSQMQQQVAMMTEEQSWTRGMKIHPPQRGDDDNGRDNHDRDSDDPDEPDKLGFHTTEGSQTAAICSR</sequence>
<evidence type="ECO:0000313" key="3">
    <source>
        <dbReference type="Proteomes" id="UP001153269"/>
    </source>
</evidence>
<accession>A0A9N7Z2N7</accession>
<dbReference type="Proteomes" id="UP001153269">
    <property type="component" value="Unassembled WGS sequence"/>
</dbReference>
<name>A0A9N7Z2N7_PLEPL</name>
<organism evidence="2 3">
    <name type="scientific">Pleuronectes platessa</name>
    <name type="common">European plaice</name>
    <dbReference type="NCBI Taxonomy" id="8262"/>
    <lineage>
        <taxon>Eukaryota</taxon>
        <taxon>Metazoa</taxon>
        <taxon>Chordata</taxon>
        <taxon>Craniata</taxon>
        <taxon>Vertebrata</taxon>
        <taxon>Euteleostomi</taxon>
        <taxon>Actinopterygii</taxon>
        <taxon>Neopterygii</taxon>
        <taxon>Teleostei</taxon>
        <taxon>Neoteleostei</taxon>
        <taxon>Acanthomorphata</taxon>
        <taxon>Carangaria</taxon>
        <taxon>Pleuronectiformes</taxon>
        <taxon>Pleuronectoidei</taxon>
        <taxon>Pleuronectidae</taxon>
        <taxon>Pleuronectes</taxon>
    </lineage>
</organism>
<feature type="region of interest" description="Disordered" evidence="1">
    <location>
        <begin position="1"/>
        <end position="33"/>
    </location>
</feature>
<comment type="caution">
    <text evidence="2">The sequence shown here is derived from an EMBL/GenBank/DDBJ whole genome shotgun (WGS) entry which is preliminary data.</text>
</comment>
<evidence type="ECO:0000313" key="2">
    <source>
        <dbReference type="EMBL" id="CAB1447611.1"/>
    </source>
</evidence>
<proteinExistence type="predicted"/>
<reference evidence="2" key="1">
    <citation type="submission" date="2020-03" db="EMBL/GenBank/DDBJ databases">
        <authorList>
            <person name="Weist P."/>
        </authorList>
    </citation>
    <scope>NUCLEOTIDE SEQUENCE</scope>
</reference>
<feature type="region of interest" description="Disordered" evidence="1">
    <location>
        <begin position="77"/>
        <end position="139"/>
    </location>
</feature>
<dbReference type="EMBL" id="CADEAL010003953">
    <property type="protein sequence ID" value="CAB1447611.1"/>
    <property type="molecule type" value="Genomic_DNA"/>
</dbReference>
<dbReference type="AlphaFoldDB" id="A0A9N7Z2N7"/>
<feature type="compositionally biased region" description="Polar residues" evidence="1">
    <location>
        <begin position="128"/>
        <end position="139"/>
    </location>
</feature>
<protein>
    <submittedName>
        <fullName evidence="2">Uncharacterized protein</fullName>
    </submittedName>
</protein>
<gene>
    <name evidence="2" type="ORF">PLEPLA_LOCUS35292</name>
</gene>
<keyword evidence="3" id="KW-1185">Reference proteome</keyword>
<feature type="compositionally biased region" description="Basic and acidic residues" evidence="1">
    <location>
        <begin position="99"/>
        <end position="113"/>
    </location>
</feature>